<dbReference type="PANTHER" id="PTHR32100">
    <property type="entry name" value="OMEGA-6 FATTY ACID DESATURASE, CHLOROPLASTIC"/>
    <property type="match status" value="1"/>
</dbReference>
<evidence type="ECO:0000256" key="3">
    <source>
        <dbReference type="ARBA" id="ARBA00023002"/>
    </source>
</evidence>
<proteinExistence type="inferred from homology"/>
<evidence type="ECO:0000313" key="7">
    <source>
        <dbReference type="Proteomes" id="UP000823775"/>
    </source>
</evidence>
<feature type="transmembrane region" description="Helical" evidence="4">
    <location>
        <begin position="49"/>
        <end position="72"/>
    </location>
</feature>
<comment type="similarity">
    <text evidence="2">Belongs to the fatty acid desaturase type 1 family.</text>
</comment>
<keyword evidence="4" id="KW-1133">Transmembrane helix</keyword>
<dbReference type="InterPro" id="IPR021863">
    <property type="entry name" value="FAS_N"/>
</dbReference>
<organism evidence="6 7">
    <name type="scientific">Datura stramonium</name>
    <name type="common">Jimsonweed</name>
    <name type="synonym">Common thornapple</name>
    <dbReference type="NCBI Taxonomy" id="4076"/>
    <lineage>
        <taxon>Eukaryota</taxon>
        <taxon>Viridiplantae</taxon>
        <taxon>Streptophyta</taxon>
        <taxon>Embryophyta</taxon>
        <taxon>Tracheophyta</taxon>
        <taxon>Spermatophyta</taxon>
        <taxon>Magnoliopsida</taxon>
        <taxon>eudicotyledons</taxon>
        <taxon>Gunneridae</taxon>
        <taxon>Pentapetalae</taxon>
        <taxon>asterids</taxon>
        <taxon>lamiids</taxon>
        <taxon>Solanales</taxon>
        <taxon>Solanaceae</taxon>
        <taxon>Solanoideae</taxon>
        <taxon>Datureae</taxon>
        <taxon>Datura</taxon>
    </lineage>
</organism>
<keyword evidence="3" id="KW-0560">Oxidoreductase</keyword>
<sequence length="74" mass="8564">MSAPTIKTEQKKDPLRRVPITKPPFTLGDIKNVVPPHCFWRSFIRSLSYVVQDLLVISISYYIAATYFHVLLSR</sequence>
<dbReference type="InterPro" id="IPR012171">
    <property type="entry name" value="Fatty_acid_desaturase"/>
</dbReference>
<evidence type="ECO:0000256" key="1">
    <source>
        <dbReference type="ARBA" id="ARBA00004370"/>
    </source>
</evidence>
<gene>
    <name evidence="6" type="primary">FAD2_7</name>
    <name evidence="6" type="ORF">HAX54_035542</name>
</gene>
<protein>
    <submittedName>
        <fullName evidence="6">Delta(12)-fatty-acid desaturase</fullName>
    </submittedName>
</protein>
<evidence type="ECO:0000313" key="6">
    <source>
        <dbReference type="EMBL" id="MCD9646030.1"/>
    </source>
</evidence>
<dbReference type="Pfam" id="PF11960">
    <property type="entry name" value="DUF3474"/>
    <property type="match status" value="1"/>
</dbReference>
<evidence type="ECO:0000256" key="2">
    <source>
        <dbReference type="ARBA" id="ARBA00009295"/>
    </source>
</evidence>
<evidence type="ECO:0000256" key="4">
    <source>
        <dbReference type="SAM" id="Phobius"/>
    </source>
</evidence>
<dbReference type="EMBL" id="JACEIK010004647">
    <property type="protein sequence ID" value="MCD9646030.1"/>
    <property type="molecule type" value="Genomic_DNA"/>
</dbReference>
<accession>A0ABS8VIM9</accession>
<keyword evidence="4" id="KW-0812">Transmembrane</keyword>
<keyword evidence="4" id="KW-0472">Membrane</keyword>
<feature type="domain" description="Fatty acid desaturase N-terminal" evidence="5">
    <location>
        <begin position="19"/>
        <end position="57"/>
    </location>
</feature>
<name>A0ABS8VIM9_DATST</name>
<comment type="subcellular location">
    <subcellularLocation>
        <location evidence="1">Membrane</location>
    </subcellularLocation>
</comment>
<comment type="caution">
    <text evidence="6">The sequence shown here is derived from an EMBL/GenBank/DDBJ whole genome shotgun (WGS) entry which is preliminary data.</text>
</comment>
<keyword evidence="7" id="KW-1185">Reference proteome</keyword>
<feature type="non-terminal residue" evidence="6">
    <location>
        <position position="74"/>
    </location>
</feature>
<evidence type="ECO:0000259" key="5">
    <source>
        <dbReference type="Pfam" id="PF11960"/>
    </source>
</evidence>
<reference evidence="6 7" key="1">
    <citation type="journal article" date="2021" name="BMC Genomics">
        <title>Datura genome reveals duplications of psychoactive alkaloid biosynthetic genes and high mutation rate following tissue culture.</title>
        <authorList>
            <person name="Rajewski A."/>
            <person name="Carter-House D."/>
            <person name="Stajich J."/>
            <person name="Litt A."/>
        </authorList>
    </citation>
    <scope>NUCLEOTIDE SEQUENCE [LARGE SCALE GENOMIC DNA]</scope>
    <source>
        <strain evidence="6">AR-01</strain>
    </source>
</reference>
<dbReference type="Proteomes" id="UP000823775">
    <property type="component" value="Unassembled WGS sequence"/>
</dbReference>